<feature type="region of interest" description="Disordered" evidence="1">
    <location>
        <begin position="1"/>
        <end position="73"/>
    </location>
</feature>
<dbReference type="InterPro" id="IPR011990">
    <property type="entry name" value="TPR-like_helical_dom_sf"/>
</dbReference>
<sequence length="385" mass="43144">MARKRSRAMGRAMSQQQHRSARRRAEKRHLREVERRKARTVARKDGSTPAPPRPLARDGRVLSADEDTDVHPYLTQRERERELVVRGTPWRWRHEMPGFWTHAEVAALADDALFTGLADRGLVLSRADVLAHIARMPAGGSAWRMSRIHWLPALGSRVSAADRDFLGLAAVELWRRLRPEDPPLESLLALLADADDLRDDDMVGCLTARLRFLAAVRGRGGSDSAGEIGGVRLPLGEEHMRAVLMAFRFVEAHPELVATTIAEVDPWVAHVGDSEDSFLARALAVLCNELGHHDEAERRLRAALALRPDEPATRRMLAAHLHEHAGGDRARLVEALELWDSAHRSAEPDDDDEESARDEALFRRIRDSIVESLRAHEERAVDAAE</sequence>
<dbReference type="EMBL" id="JAQNDL010000001">
    <property type="protein sequence ID" value="MDC0716403.1"/>
    <property type="molecule type" value="Genomic_DNA"/>
</dbReference>
<reference evidence="2 3" key="1">
    <citation type="submission" date="2022-11" db="EMBL/GenBank/DDBJ databases">
        <title>Minimal conservation of predation-associated metabolite biosynthetic gene clusters underscores biosynthetic potential of Myxococcota including descriptions for ten novel species: Archangium lansinium sp. nov., Myxococcus landrumus sp. nov., Nannocystis bai.</title>
        <authorList>
            <person name="Ahearne A."/>
            <person name="Stevens C."/>
            <person name="Dowd S."/>
        </authorList>
    </citation>
    <scope>NUCLEOTIDE SEQUENCE [LARGE SCALE GENOMIC DNA]</scope>
    <source>
        <strain evidence="2 3">BB15-2</strain>
    </source>
</reference>
<dbReference type="Gene3D" id="1.25.40.10">
    <property type="entry name" value="Tetratricopeptide repeat domain"/>
    <property type="match status" value="1"/>
</dbReference>
<keyword evidence="3" id="KW-1185">Reference proteome</keyword>
<gene>
    <name evidence="2" type="ORF">POL25_05850</name>
</gene>
<dbReference type="SUPFAM" id="SSF48452">
    <property type="entry name" value="TPR-like"/>
    <property type="match status" value="1"/>
</dbReference>
<accession>A0ABT5DUK4</accession>
<name>A0ABT5DUK4_9BACT</name>
<protein>
    <submittedName>
        <fullName evidence="2">Tetratricopeptide repeat protein</fullName>
    </submittedName>
</protein>
<evidence type="ECO:0000256" key="1">
    <source>
        <dbReference type="SAM" id="MobiDB-lite"/>
    </source>
</evidence>
<proteinExistence type="predicted"/>
<evidence type="ECO:0000313" key="3">
    <source>
        <dbReference type="Proteomes" id="UP001221686"/>
    </source>
</evidence>
<organism evidence="2 3">
    <name type="scientific">Nannocystis bainbridge</name>
    <dbReference type="NCBI Taxonomy" id="2995303"/>
    <lineage>
        <taxon>Bacteria</taxon>
        <taxon>Pseudomonadati</taxon>
        <taxon>Myxococcota</taxon>
        <taxon>Polyangia</taxon>
        <taxon>Nannocystales</taxon>
        <taxon>Nannocystaceae</taxon>
        <taxon>Nannocystis</taxon>
    </lineage>
</organism>
<comment type="caution">
    <text evidence="2">The sequence shown here is derived from an EMBL/GenBank/DDBJ whole genome shotgun (WGS) entry which is preliminary data.</text>
</comment>
<evidence type="ECO:0000313" key="2">
    <source>
        <dbReference type="EMBL" id="MDC0716403.1"/>
    </source>
</evidence>
<dbReference type="Proteomes" id="UP001221686">
    <property type="component" value="Unassembled WGS sequence"/>
</dbReference>
<feature type="compositionally biased region" description="Basic residues" evidence="1">
    <location>
        <begin position="19"/>
        <end position="28"/>
    </location>
</feature>